<evidence type="ECO:0000256" key="1">
    <source>
        <dbReference type="SAM" id="MobiDB-lite"/>
    </source>
</evidence>
<name>A0A174YWU7_9FIRM</name>
<dbReference type="Proteomes" id="UP000095621">
    <property type="component" value="Unassembled WGS sequence"/>
</dbReference>
<feature type="region of interest" description="Disordered" evidence="1">
    <location>
        <begin position="38"/>
        <end position="76"/>
    </location>
</feature>
<feature type="compositionally biased region" description="Basic and acidic residues" evidence="1">
    <location>
        <begin position="57"/>
        <end position="69"/>
    </location>
</feature>
<sequence>MINKKCCIIAMVSLMSILTLTGCSTMLKNPMKYILSQDETRQDNADKDNETTSETVDDNKDDSNSEPDIRVYGTEDNTDYSIDGMLAIAKDINSDMNNKDVKGVVLVLNKKYSEDVRYFLSLTVKDDKPLVIIPYDYNNGSPDYKVTQAKEYINKDFDKTDNANNQLPEGFFVNVNDYMIFDIADTKRLDNIDIVYDYVGIDADALYKNMYLNDAIVIVSSTADGELSEELSEAVSGKNAGIVVVSCSEDVYMKGDFADCGDNIFYTDMSPTKARIMLVLLLDNKSDSGTFKNAFTRRRV</sequence>
<organism evidence="3 4">
    <name type="scientific">Lachnospira eligens</name>
    <dbReference type="NCBI Taxonomy" id="39485"/>
    <lineage>
        <taxon>Bacteria</taxon>
        <taxon>Bacillati</taxon>
        <taxon>Bacillota</taxon>
        <taxon>Clostridia</taxon>
        <taxon>Lachnospirales</taxon>
        <taxon>Lachnospiraceae</taxon>
        <taxon>Lachnospira</taxon>
    </lineage>
</organism>
<dbReference type="PIRSF" id="PIRSF500176">
    <property type="entry name" value="L_ASNase"/>
    <property type="match status" value="1"/>
</dbReference>
<dbReference type="EMBL" id="CZBU01000001">
    <property type="protein sequence ID" value="CUQ75150.1"/>
    <property type="molecule type" value="Genomic_DNA"/>
</dbReference>
<dbReference type="SUPFAM" id="SSF53774">
    <property type="entry name" value="Glutaminase/Asparaginase"/>
    <property type="match status" value="1"/>
</dbReference>
<evidence type="ECO:0000313" key="3">
    <source>
        <dbReference type="EMBL" id="CUQ75150.1"/>
    </source>
</evidence>
<evidence type="ECO:0000313" key="4">
    <source>
        <dbReference type="Proteomes" id="UP000095621"/>
    </source>
</evidence>
<feature type="chain" id="PRO_5038740928" evidence="2">
    <location>
        <begin position="22"/>
        <end position="300"/>
    </location>
</feature>
<feature type="signal peptide" evidence="2">
    <location>
        <begin position="1"/>
        <end position="21"/>
    </location>
</feature>
<proteinExistence type="predicted"/>
<dbReference type="Gene3D" id="3.40.50.40">
    <property type="match status" value="1"/>
</dbReference>
<protein>
    <submittedName>
        <fullName evidence="3">L-asparaginase II</fullName>
    </submittedName>
</protein>
<dbReference type="OrthoDB" id="9788068at2"/>
<gene>
    <name evidence="3" type="ORF">ERS852490_00349</name>
</gene>
<dbReference type="PIRSF" id="PIRSF001220">
    <property type="entry name" value="L-ASNase_gatD"/>
    <property type="match status" value="1"/>
</dbReference>
<dbReference type="InterPro" id="IPR036152">
    <property type="entry name" value="Asp/glu_Ase-like_sf"/>
</dbReference>
<feature type="compositionally biased region" description="Basic and acidic residues" evidence="1">
    <location>
        <begin position="38"/>
        <end position="50"/>
    </location>
</feature>
<dbReference type="InterPro" id="IPR006034">
    <property type="entry name" value="Asparaginase/glutaminase-like"/>
</dbReference>
<dbReference type="PROSITE" id="PS51257">
    <property type="entry name" value="PROKAR_LIPOPROTEIN"/>
    <property type="match status" value="1"/>
</dbReference>
<dbReference type="RefSeq" id="WP_022098120.1">
    <property type="nucleotide sequence ID" value="NZ_CZBU01000001.1"/>
</dbReference>
<keyword evidence="2" id="KW-0732">Signal</keyword>
<reference evidence="3 4" key="1">
    <citation type="submission" date="2015-09" db="EMBL/GenBank/DDBJ databases">
        <authorList>
            <consortium name="Pathogen Informatics"/>
        </authorList>
    </citation>
    <scope>NUCLEOTIDE SEQUENCE [LARGE SCALE GENOMIC DNA]</scope>
    <source>
        <strain evidence="3 4">2789STDY5834875</strain>
    </source>
</reference>
<evidence type="ECO:0000256" key="2">
    <source>
        <dbReference type="SAM" id="SignalP"/>
    </source>
</evidence>
<dbReference type="InterPro" id="IPR027473">
    <property type="entry name" value="L-asparaginase_C"/>
</dbReference>
<dbReference type="AlphaFoldDB" id="A0A174YWU7"/>
<accession>A0A174YWU7</accession>